<reference evidence="1" key="1">
    <citation type="journal article" date="2020" name="Microorganisms">
        <title>Isolation, Genomic and Metabolomic Characterization of Streptomyces tendae VITAKN with Quorum Sensing Inhibitory Activity from Southern India.</title>
        <authorList>
            <person name="Ishaque N.M."/>
            <person name="Burgsdorf I."/>
            <person name="Limlingan Malit J.J."/>
            <person name="Saha S."/>
            <person name="Teta R."/>
            <person name="Ewe D."/>
            <person name="Kannabiran K."/>
            <person name="Hrouzek P."/>
            <person name="Steindler L."/>
            <person name="Costantino V."/>
            <person name="Saurav K."/>
        </authorList>
    </citation>
    <scope>NUCLEOTIDE SEQUENCE</scope>
    <source>
        <strain evidence="1">VITAKN</strain>
    </source>
</reference>
<dbReference type="AlphaFoldDB" id="A0A6B3QV85"/>
<dbReference type="RefSeq" id="WP_164459917.1">
    <property type="nucleotide sequence ID" value="NZ_JAAIFS010000006.1"/>
</dbReference>
<name>A0A6B3QV85_STRTE</name>
<organism evidence="1">
    <name type="scientific">Streptomyces tendae</name>
    <dbReference type="NCBI Taxonomy" id="1932"/>
    <lineage>
        <taxon>Bacteria</taxon>
        <taxon>Bacillati</taxon>
        <taxon>Actinomycetota</taxon>
        <taxon>Actinomycetes</taxon>
        <taxon>Kitasatosporales</taxon>
        <taxon>Streptomycetaceae</taxon>
        <taxon>Streptomyces</taxon>
    </lineage>
</organism>
<proteinExistence type="predicted"/>
<sequence>MGTKSAFLYPGDFWLIQEPPPEVQAIPFANFFEETAAWTLGCGIHISVCQGNAVIFDFAGYPEALTQTTDGPNQFPKLIAATQSRVKVINAFSLCLHAARVELENFATDTFRLDHQDLFHLTGDDALSGMGGQGLRKLPTMTNGGYLRDYYKHGAVPKESIDLASSILDSIVSDGYEKSLDLTSLLNDSVTSFINHEFSSSLITAWTLCETVLQHHWLIYMTSRDGTSLNSSRRQKLTGRDFTASVVSEVLELAGVIDAETLSALDKARKARNAWMHSIKSPNYEDARDAIDLASRMLSGVLGREIRVIPPLGASGL</sequence>
<protein>
    <recommendedName>
        <fullName evidence="2">Apea-like HEPN domain-containing protein</fullName>
    </recommendedName>
</protein>
<gene>
    <name evidence="1" type="ORF">GUR47_26255</name>
</gene>
<dbReference type="EMBL" id="JAAIFS010000006">
    <property type="protein sequence ID" value="NEV90131.1"/>
    <property type="molecule type" value="Genomic_DNA"/>
</dbReference>
<comment type="caution">
    <text evidence="1">The sequence shown here is derived from an EMBL/GenBank/DDBJ whole genome shotgun (WGS) entry which is preliminary data.</text>
</comment>
<evidence type="ECO:0008006" key="2">
    <source>
        <dbReference type="Google" id="ProtNLM"/>
    </source>
</evidence>
<evidence type="ECO:0000313" key="1">
    <source>
        <dbReference type="EMBL" id="NEV90131.1"/>
    </source>
</evidence>
<accession>A0A6B3QV85</accession>